<evidence type="ECO:0000313" key="1">
    <source>
        <dbReference type="EMBL" id="AKP41500.1"/>
    </source>
</evidence>
<organism evidence="1 2">
    <name type="scientific">Clostridioides difficile ATCC 9689 = DSM 1296</name>
    <dbReference type="NCBI Taxonomy" id="1121308"/>
    <lineage>
        <taxon>Bacteria</taxon>
        <taxon>Bacillati</taxon>
        <taxon>Bacillota</taxon>
        <taxon>Clostridia</taxon>
        <taxon>Peptostreptococcales</taxon>
        <taxon>Peptostreptococcaceae</taxon>
        <taxon>Clostridioides</taxon>
    </lineage>
</organism>
<proteinExistence type="predicted"/>
<name>A0AC59FW19_CLODI</name>
<reference evidence="1 2" key="1">
    <citation type="journal article" date="2015" name="Genome Announc.">
        <title>Complete Genome Sequence of the Clostridium difficile Type Strain DSM 1296T.</title>
        <authorList>
            <person name="Riedel T."/>
            <person name="Bunk B."/>
            <person name="Wittmann J."/>
            <person name="Thurmer A."/>
            <person name="Sproer C."/>
            <person name="Gronow S."/>
            <person name="Liesegang H."/>
            <person name="Daniel R."/>
            <person name="Overmann J."/>
        </authorList>
    </citation>
    <scope>NUCLEOTIDE SEQUENCE [LARGE SCALE GENOMIC DNA]</scope>
    <source>
        <strain evidence="2">ATCC 9689 / DSM 1296 / BCRC 10642 / JCM 1296 / NCIMB 10666 / NCTC 11209 / 90556-M6S</strain>
    </source>
</reference>
<keyword evidence="2" id="KW-1185">Reference proteome</keyword>
<dbReference type="Proteomes" id="UP001510562">
    <property type="component" value="Chromosome"/>
</dbReference>
<dbReference type="EMBL" id="CP011968">
    <property type="protein sequence ID" value="AKP41500.1"/>
    <property type="molecule type" value="Genomic_DNA"/>
</dbReference>
<sequence>MRQYIHDKLREITEEEKNILEGNYIIDKSIYTDNSQFIIDSNKLLNIDELIHIRKHTRFAQFPKHKHNYIEFNYVYRGKLVQTIDEYKINLKQGELIFLNQHVIHEIEASDEEDIIINFIIKPEFFDYIISLLENDNKIMNFLMTTLYTNYNLGEYIYFKVSEKEEIQDIIEKIIIELYEPSVVNKVKIKLLVGLLLVELVKNSEDVENHAVDNYEKMMIIEILKYIDKDYKKGSLSEIASNLNQGDYKISKLVKKHLGYTFKDLVQEKRLSKACELLVSTNLSIAEIIENVGYENLTYFYKIFKNKYGITPKEYKKNIKNSQ</sequence>
<protein>
    <submittedName>
        <fullName evidence="1">Helix-turn-helix domain-containing protein</fullName>
    </submittedName>
</protein>
<gene>
    <name evidence="1" type="ORF">CDIF1296T_00608</name>
</gene>
<accession>A0AC59FW19</accession>
<evidence type="ECO:0000313" key="2">
    <source>
        <dbReference type="Proteomes" id="UP001510562"/>
    </source>
</evidence>